<comment type="caution">
    <text evidence="2">The sequence shown here is derived from an EMBL/GenBank/DDBJ whole genome shotgun (WGS) entry which is preliminary data.</text>
</comment>
<dbReference type="EMBL" id="JABWDY010022545">
    <property type="protein sequence ID" value="KAF5191657.1"/>
    <property type="molecule type" value="Genomic_DNA"/>
</dbReference>
<name>A0A7J6W3X8_THATH</name>
<sequence length="414" mass="46705">MTSERTVKTKNSISNSSSTKFGAFFDKSVRTVRTTNNISKATMASPFGTTDQENNNNCNKVPHKSGLSSFLNINFHKRKKSKKKDHDVNENNNDKKTQGFLSDQVTSPVSNTIVSKKPEIESDAFGNTKSGNGFKYDRKTSLLNRDIDGDSNVTEEDFASWHSDAIGDILFEFTSENSDQSFSSNSTTGIDQLFSLLDLQLPKVNVEIEEDVKEIISSKKGVQQDDVKEIISSKKGVQQDVERPFKPQVPTKRKSFYKNATPLKFSKGKFRACKTSSNGSFCVLNPKCVPDPQELQKETSPKFHVQPKLRKSYSSEKKVNADVETNEEEQGDNVLCKKKILMGRRCRPIGDDEFDYYKAEIPSKAAKESSFSHRGGNFKTKSMPKAVNRQKSTSYDYGEKLRSNFYNFSSMRFQ</sequence>
<accession>A0A7J6W3X8</accession>
<feature type="compositionally biased region" description="Polar residues" evidence="1">
    <location>
        <begin position="42"/>
        <end position="59"/>
    </location>
</feature>
<dbReference type="Proteomes" id="UP000554482">
    <property type="component" value="Unassembled WGS sequence"/>
</dbReference>
<feature type="region of interest" description="Disordered" evidence="1">
    <location>
        <begin position="1"/>
        <end position="20"/>
    </location>
</feature>
<evidence type="ECO:0000313" key="2">
    <source>
        <dbReference type="EMBL" id="KAF5191657.1"/>
    </source>
</evidence>
<evidence type="ECO:0000256" key="1">
    <source>
        <dbReference type="SAM" id="MobiDB-lite"/>
    </source>
</evidence>
<proteinExistence type="predicted"/>
<feature type="compositionally biased region" description="Low complexity" evidence="1">
    <location>
        <begin position="9"/>
        <end position="20"/>
    </location>
</feature>
<protein>
    <submittedName>
        <fullName evidence="2">Uncharacterized protein</fullName>
    </submittedName>
</protein>
<evidence type="ECO:0000313" key="3">
    <source>
        <dbReference type="Proteomes" id="UP000554482"/>
    </source>
</evidence>
<reference evidence="2 3" key="1">
    <citation type="submission" date="2020-06" db="EMBL/GenBank/DDBJ databases">
        <title>Transcriptomic and genomic resources for Thalictrum thalictroides and T. hernandezii: Facilitating candidate gene discovery in an emerging model plant lineage.</title>
        <authorList>
            <person name="Arias T."/>
            <person name="Riano-Pachon D.M."/>
            <person name="Di Stilio V.S."/>
        </authorList>
    </citation>
    <scope>NUCLEOTIDE SEQUENCE [LARGE SCALE GENOMIC DNA]</scope>
    <source>
        <strain evidence="3">cv. WT478/WT964</strain>
        <tissue evidence="2">Leaves</tissue>
    </source>
</reference>
<organism evidence="2 3">
    <name type="scientific">Thalictrum thalictroides</name>
    <name type="common">Rue-anemone</name>
    <name type="synonym">Anemone thalictroides</name>
    <dbReference type="NCBI Taxonomy" id="46969"/>
    <lineage>
        <taxon>Eukaryota</taxon>
        <taxon>Viridiplantae</taxon>
        <taxon>Streptophyta</taxon>
        <taxon>Embryophyta</taxon>
        <taxon>Tracheophyta</taxon>
        <taxon>Spermatophyta</taxon>
        <taxon>Magnoliopsida</taxon>
        <taxon>Ranunculales</taxon>
        <taxon>Ranunculaceae</taxon>
        <taxon>Thalictroideae</taxon>
        <taxon>Thalictrum</taxon>
    </lineage>
</organism>
<dbReference type="AlphaFoldDB" id="A0A7J6W3X8"/>
<feature type="region of interest" description="Disordered" evidence="1">
    <location>
        <begin position="42"/>
        <end position="65"/>
    </location>
</feature>
<dbReference type="OrthoDB" id="674685at2759"/>
<feature type="region of interest" description="Disordered" evidence="1">
    <location>
        <begin position="78"/>
        <end position="101"/>
    </location>
</feature>
<keyword evidence="3" id="KW-1185">Reference proteome</keyword>
<feature type="region of interest" description="Disordered" evidence="1">
    <location>
        <begin position="368"/>
        <end position="391"/>
    </location>
</feature>
<feature type="compositionally biased region" description="Basic and acidic residues" evidence="1">
    <location>
        <begin position="84"/>
        <end position="97"/>
    </location>
</feature>
<gene>
    <name evidence="2" type="ORF">FRX31_018753</name>
</gene>